<gene>
    <name evidence="2" type="ORF">AYL99_07233</name>
</gene>
<dbReference type="RefSeq" id="XP_018691510.1">
    <property type="nucleotide sequence ID" value="XM_018838742.1"/>
</dbReference>
<protein>
    <recommendedName>
        <fullName evidence="4">Protein CMS1</fullName>
    </recommendedName>
</protein>
<dbReference type="GO" id="GO:0005634">
    <property type="term" value="C:nucleus"/>
    <property type="evidence" value="ECO:0007669"/>
    <property type="project" value="TreeGrafter"/>
</dbReference>
<evidence type="ECO:0008006" key="4">
    <source>
        <dbReference type="Google" id="ProtNLM"/>
    </source>
</evidence>
<dbReference type="PANTHER" id="PTHR24030">
    <property type="entry name" value="PROTEIN CMSS1"/>
    <property type="match status" value="1"/>
</dbReference>
<dbReference type="Pfam" id="PF14617">
    <property type="entry name" value="CMS1"/>
    <property type="match status" value="1"/>
</dbReference>
<dbReference type="AlphaFoldDB" id="A0A178ZG26"/>
<dbReference type="GO" id="GO:0030686">
    <property type="term" value="C:90S preribosome"/>
    <property type="evidence" value="ECO:0007669"/>
    <property type="project" value="TreeGrafter"/>
</dbReference>
<feature type="region of interest" description="Disordered" evidence="1">
    <location>
        <begin position="1"/>
        <end position="49"/>
    </location>
</feature>
<evidence type="ECO:0000313" key="3">
    <source>
        <dbReference type="Proteomes" id="UP000078343"/>
    </source>
</evidence>
<dbReference type="GeneID" id="30011401"/>
<feature type="compositionally biased region" description="Basic residues" evidence="1">
    <location>
        <begin position="1"/>
        <end position="13"/>
    </location>
</feature>
<dbReference type="Proteomes" id="UP000078343">
    <property type="component" value="Unassembled WGS sequence"/>
</dbReference>
<reference evidence="2 3" key="1">
    <citation type="submission" date="2016-04" db="EMBL/GenBank/DDBJ databases">
        <title>Draft genome of Fonsecaea erecta CBS 125763.</title>
        <authorList>
            <person name="Weiss V.A."/>
            <person name="Vicente V.A."/>
            <person name="Raittz R.T."/>
            <person name="Moreno L.F."/>
            <person name="De Souza E.M."/>
            <person name="Pedrosa F.O."/>
            <person name="Steffens M.B."/>
            <person name="Faoro H."/>
            <person name="Tadra-Sfeir M.Z."/>
            <person name="Najafzadeh M.J."/>
            <person name="Felipe M.S."/>
            <person name="Teixeira M."/>
            <person name="Sun J."/>
            <person name="Xi L."/>
            <person name="Gomes R."/>
            <person name="De Azevedo C.M."/>
            <person name="Salgado C.G."/>
            <person name="Da Silva M.B."/>
            <person name="Nascimento M.F."/>
            <person name="Queiroz-Telles F."/>
            <person name="Attili D.S."/>
            <person name="Gorbushina A."/>
        </authorList>
    </citation>
    <scope>NUCLEOTIDE SEQUENCE [LARGE SCALE GENOMIC DNA]</scope>
    <source>
        <strain evidence="2 3">CBS 125763</strain>
    </source>
</reference>
<name>A0A178ZG26_9EURO</name>
<proteinExistence type="predicted"/>
<sequence>MPRTIHWARRGRGTKQVNPSERGQKQVATGERGEKRKLSESDDSNPRHLARRYVPANKSEESLSPAAVADPALLSDHFAKYILKWFPESSTIELEDRYLPTKAFLDTTSYDRDRVAENLPDFLERFSAGSKEALSTCDEVATPHTLVLTISGMRTADLARQLQVFKSEDCKVGKFIAKHMKLEMNAEFLRQYKVTIAMGTPGRLNQLLEAGAMKTEGLQRIVVDGSYRDAKNSSIFTNGQIFRPMLALLNNDSIRQRYGAEHHKIDLLVF</sequence>
<evidence type="ECO:0000313" key="2">
    <source>
        <dbReference type="EMBL" id="OAP58143.1"/>
    </source>
</evidence>
<comment type="caution">
    <text evidence="2">The sequence shown here is derived from an EMBL/GenBank/DDBJ whole genome shotgun (WGS) entry which is preliminary data.</text>
</comment>
<dbReference type="EMBL" id="LVYI01000006">
    <property type="protein sequence ID" value="OAP58143.1"/>
    <property type="molecule type" value="Genomic_DNA"/>
</dbReference>
<dbReference type="OrthoDB" id="1929311at2759"/>
<accession>A0A178ZG26</accession>
<dbReference type="STRING" id="1367422.A0A178ZG26"/>
<organism evidence="2 3">
    <name type="scientific">Fonsecaea erecta</name>
    <dbReference type="NCBI Taxonomy" id="1367422"/>
    <lineage>
        <taxon>Eukaryota</taxon>
        <taxon>Fungi</taxon>
        <taxon>Dikarya</taxon>
        <taxon>Ascomycota</taxon>
        <taxon>Pezizomycotina</taxon>
        <taxon>Eurotiomycetes</taxon>
        <taxon>Chaetothyriomycetidae</taxon>
        <taxon>Chaetothyriales</taxon>
        <taxon>Herpotrichiellaceae</taxon>
        <taxon>Fonsecaea</taxon>
    </lineage>
</organism>
<dbReference type="InterPro" id="IPR032704">
    <property type="entry name" value="Cms1"/>
</dbReference>
<feature type="compositionally biased region" description="Basic and acidic residues" evidence="1">
    <location>
        <begin position="31"/>
        <end position="46"/>
    </location>
</feature>
<evidence type="ECO:0000256" key="1">
    <source>
        <dbReference type="SAM" id="MobiDB-lite"/>
    </source>
</evidence>
<dbReference type="PANTHER" id="PTHR24030:SF0">
    <property type="entry name" value="PROTEIN CMSS1"/>
    <property type="match status" value="1"/>
</dbReference>
<keyword evidence="3" id="KW-1185">Reference proteome</keyword>